<sequence>MKATSASKASSHDPEISCAEPDLTRATLLNSIPSLNGLDFEKAIQHRYSDDPLFKRVVENPDHFTNFEWNQDTGLLYLKKDNDRLLCIPRVLVNGHSAQEIIISEAHSILAHLGASKTLDYLRQSVWWK</sequence>
<reference evidence="3" key="1">
    <citation type="journal article" date="2017" name="Nat. Ecol. Evol.">
        <title>Genome expansion and lineage-specific genetic innovations in the forest pathogenic fungi Armillaria.</title>
        <authorList>
            <person name="Sipos G."/>
            <person name="Prasanna A.N."/>
            <person name="Walter M.C."/>
            <person name="O'Connor E."/>
            <person name="Balint B."/>
            <person name="Krizsan K."/>
            <person name="Kiss B."/>
            <person name="Hess J."/>
            <person name="Varga T."/>
            <person name="Slot J."/>
            <person name="Riley R."/>
            <person name="Boka B."/>
            <person name="Rigling D."/>
            <person name="Barry K."/>
            <person name="Lee J."/>
            <person name="Mihaltcheva S."/>
            <person name="LaButti K."/>
            <person name="Lipzen A."/>
            <person name="Waldron R."/>
            <person name="Moloney N.M."/>
            <person name="Sperisen C."/>
            <person name="Kredics L."/>
            <person name="Vagvoelgyi C."/>
            <person name="Patrignani A."/>
            <person name="Fitzpatrick D."/>
            <person name="Nagy I."/>
            <person name="Doyle S."/>
            <person name="Anderson J.B."/>
            <person name="Grigoriev I.V."/>
            <person name="Gueldener U."/>
            <person name="Muensterkoetter M."/>
            <person name="Nagy L.G."/>
        </authorList>
    </citation>
    <scope>NUCLEOTIDE SEQUENCE [LARGE SCALE GENOMIC DNA]</scope>
    <source>
        <strain evidence="3">28-4</strain>
    </source>
</reference>
<evidence type="ECO:0000313" key="2">
    <source>
        <dbReference type="EMBL" id="PBK62872.1"/>
    </source>
</evidence>
<feature type="domain" description="Integrase zinc-binding" evidence="1">
    <location>
        <begin position="96"/>
        <end position="129"/>
    </location>
</feature>
<protein>
    <recommendedName>
        <fullName evidence="1">Integrase zinc-binding domain-containing protein</fullName>
    </recommendedName>
</protein>
<dbReference type="Pfam" id="PF17921">
    <property type="entry name" value="Integrase_H2C2"/>
    <property type="match status" value="1"/>
</dbReference>
<accession>A0A2H3B771</accession>
<dbReference type="InterPro" id="IPR041588">
    <property type="entry name" value="Integrase_H2C2"/>
</dbReference>
<dbReference type="STRING" id="1076256.A0A2H3B771"/>
<proteinExistence type="predicted"/>
<gene>
    <name evidence="2" type="ORF">ARMSODRAFT_895049</name>
</gene>
<evidence type="ECO:0000313" key="3">
    <source>
        <dbReference type="Proteomes" id="UP000218334"/>
    </source>
</evidence>
<dbReference type="EMBL" id="KZ293462">
    <property type="protein sequence ID" value="PBK62872.1"/>
    <property type="molecule type" value="Genomic_DNA"/>
</dbReference>
<evidence type="ECO:0000259" key="1">
    <source>
        <dbReference type="Pfam" id="PF17921"/>
    </source>
</evidence>
<name>A0A2H3B771_9AGAR</name>
<feature type="non-terminal residue" evidence="2">
    <location>
        <position position="129"/>
    </location>
</feature>
<dbReference type="AlphaFoldDB" id="A0A2H3B771"/>
<dbReference type="Proteomes" id="UP000218334">
    <property type="component" value="Unassembled WGS sequence"/>
</dbReference>
<dbReference type="Gene3D" id="1.10.340.70">
    <property type="match status" value="1"/>
</dbReference>
<keyword evidence="3" id="KW-1185">Reference proteome</keyword>
<organism evidence="2 3">
    <name type="scientific">Armillaria solidipes</name>
    <dbReference type="NCBI Taxonomy" id="1076256"/>
    <lineage>
        <taxon>Eukaryota</taxon>
        <taxon>Fungi</taxon>
        <taxon>Dikarya</taxon>
        <taxon>Basidiomycota</taxon>
        <taxon>Agaricomycotina</taxon>
        <taxon>Agaricomycetes</taxon>
        <taxon>Agaricomycetidae</taxon>
        <taxon>Agaricales</taxon>
        <taxon>Marasmiineae</taxon>
        <taxon>Physalacriaceae</taxon>
        <taxon>Armillaria</taxon>
    </lineage>
</organism>